<comment type="caution">
    <text evidence="8">The sequence shown here is derived from an EMBL/GenBank/DDBJ whole genome shotgun (WGS) entry which is preliminary data.</text>
</comment>
<evidence type="ECO:0000313" key="9">
    <source>
        <dbReference type="Proteomes" id="UP001474421"/>
    </source>
</evidence>
<proteinExistence type="predicted"/>
<name>A0AAW1AY89_CROAD</name>
<evidence type="ECO:0000313" key="8">
    <source>
        <dbReference type="EMBL" id="KAK9394925.1"/>
    </source>
</evidence>
<organism evidence="8 9">
    <name type="scientific">Crotalus adamanteus</name>
    <name type="common">Eastern diamondback rattlesnake</name>
    <dbReference type="NCBI Taxonomy" id="8729"/>
    <lineage>
        <taxon>Eukaryota</taxon>
        <taxon>Metazoa</taxon>
        <taxon>Chordata</taxon>
        <taxon>Craniata</taxon>
        <taxon>Vertebrata</taxon>
        <taxon>Euteleostomi</taxon>
        <taxon>Lepidosauria</taxon>
        <taxon>Squamata</taxon>
        <taxon>Bifurcata</taxon>
        <taxon>Unidentata</taxon>
        <taxon>Episquamata</taxon>
        <taxon>Toxicofera</taxon>
        <taxon>Serpentes</taxon>
        <taxon>Colubroidea</taxon>
        <taxon>Viperidae</taxon>
        <taxon>Crotalinae</taxon>
        <taxon>Crotalus</taxon>
    </lineage>
</organism>
<dbReference type="InterPro" id="IPR036390">
    <property type="entry name" value="WH_DNA-bd_sf"/>
</dbReference>
<dbReference type="Pfam" id="PF00250">
    <property type="entry name" value="Forkhead"/>
    <property type="match status" value="1"/>
</dbReference>
<feature type="region of interest" description="Disordered" evidence="6">
    <location>
        <begin position="120"/>
        <end position="170"/>
    </location>
</feature>
<keyword evidence="4 5" id="KW-0539">Nucleus</keyword>
<dbReference type="InterPro" id="IPR036388">
    <property type="entry name" value="WH-like_DNA-bd_sf"/>
</dbReference>
<dbReference type="GO" id="GO:0003700">
    <property type="term" value="F:DNA-binding transcription factor activity"/>
    <property type="evidence" value="ECO:0007669"/>
    <property type="project" value="InterPro"/>
</dbReference>
<dbReference type="EMBL" id="JAOTOJ010000010">
    <property type="protein sequence ID" value="KAK9394925.1"/>
    <property type="molecule type" value="Genomic_DNA"/>
</dbReference>
<evidence type="ECO:0000256" key="6">
    <source>
        <dbReference type="SAM" id="MobiDB-lite"/>
    </source>
</evidence>
<dbReference type="InterPro" id="IPR001766">
    <property type="entry name" value="Fork_head_dom"/>
</dbReference>
<dbReference type="SMART" id="SM00339">
    <property type="entry name" value="FH"/>
    <property type="match status" value="1"/>
</dbReference>
<dbReference type="CDD" id="cd20036">
    <property type="entry name" value="FH_FOXR"/>
    <property type="match status" value="1"/>
</dbReference>
<dbReference type="AlphaFoldDB" id="A0AAW1AY89"/>
<dbReference type="PROSITE" id="PS50039">
    <property type="entry name" value="FORK_HEAD_3"/>
    <property type="match status" value="1"/>
</dbReference>
<evidence type="ECO:0000256" key="3">
    <source>
        <dbReference type="ARBA" id="ARBA00023163"/>
    </source>
</evidence>
<dbReference type="GO" id="GO:1990837">
    <property type="term" value="F:sequence-specific double-stranded DNA binding"/>
    <property type="evidence" value="ECO:0007669"/>
    <property type="project" value="TreeGrafter"/>
</dbReference>
<dbReference type="PANTHER" id="PTHR46789">
    <property type="entry name" value="FORKHEAD BOX PROTEIN R1"/>
    <property type="match status" value="1"/>
</dbReference>
<dbReference type="Proteomes" id="UP001474421">
    <property type="component" value="Unassembled WGS sequence"/>
</dbReference>
<feature type="domain" description="Fork-head" evidence="7">
    <location>
        <begin position="338"/>
        <end position="419"/>
    </location>
</feature>
<protein>
    <submittedName>
        <fullName evidence="8">Forkhead box protein R1</fullName>
    </submittedName>
</protein>
<keyword evidence="2 5" id="KW-0238">DNA-binding</keyword>
<feature type="DNA-binding region" description="Fork-head" evidence="5">
    <location>
        <begin position="338"/>
        <end position="419"/>
    </location>
</feature>
<sequence>MPASWREGRRKSTRKERAAHCAWGLCQVALAPYQAEGGGGHDSQPLFSQVQCHVFPPSPSKPYRPSDPRVQDRLLPTCSAKRERDLTGLCIWAKSGRKPERGAPPMSGTTAVSREAIGSATFASPQLTSREGSLGAEGRPLPSEDEMDERPKTARLALKPSGRASGAHQSRMDLRLRRPDFWARLHLRSGLQSWDLARELALDATCDQLPPVAEEALPTAQLDQATGGPAKALRPSLSEARETAGQPHLWMWVDPNLVCPIPGHAAGPPPRAAPEAPSCNPARFRDIRPGEEDPGSATEAKSTLLPKEDTRSPHQACQNAKGIGFRSRKLRAQGGWPRPPLNYCILISLALSSSEDSSLTVQEIYKFTRHHFPFFRTAPEGWKNTVRHNLCFSSSFEKTTDFVCLEGNRKSRLWKLTTEGRRKFQEEAQALPEDMKGLVHQSMDKPELMQSLFRL</sequence>
<keyword evidence="3" id="KW-0804">Transcription</keyword>
<dbReference type="GO" id="GO:0005634">
    <property type="term" value="C:nucleus"/>
    <property type="evidence" value="ECO:0007669"/>
    <property type="project" value="UniProtKB-SubCell"/>
</dbReference>
<accession>A0AAW1AY89</accession>
<feature type="compositionally biased region" description="Polar residues" evidence="6">
    <location>
        <begin position="121"/>
        <end position="131"/>
    </location>
</feature>
<dbReference type="SUPFAM" id="SSF46785">
    <property type="entry name" value="Winged helix' DNA-binding domain"/>
    <property type="match status" value="1"/>
</dbReference>
<evidence type="ECO:0000259" key="7">
    <source>
        <dbReference type="PROSITE" id="PS50039"/>
    </source>
</evidence>
<dbReference type="Gene3D" id="1.10.10.10">
    <property type="entry name" value="Winged helix-like DNA-binding domain superfamily/Winged helix DNA-binding domain"/>
    <property type="match status" value="1"/>
</dbReference>
<keyword evidence="1" id="KW-0805">Transcription regulation</keyword>
<comment type="subcellular location">
    <subcellularLocation>
        <location evidence="5">Nucleus</location>
    </subcellularLocation>
</comment>
<dbReference type="PANTHER" id="PTHR46789:SF2">
    <property type="entry name" value="FORKHEAD BOX PROTEIN R2"/>
    <property type="match status" value="1"/>
</dbReference>
<feature type="region of interest" description="Disordered" evidence="6">
    <location>
        <begin position="266"/>
        <end position="319"/>
    </location>
</feature>
<evidence type="ECO:0000256" key="4">
    <source>
        <dbReference type="ARBA" id="ARBA00023242"/>
    </source>
</evidence>
<dbReference type="InterPro" id="IPR052328">
    <property type="entry name" value="FOX_transcription_regulators"/>
</dbReference>
<dbReference type="PRINTS" id="PR00053">
    <property type="entry name" value="FORKHEAD"/>
</dbReference>
<reference evidence="8 9" key="1">
    <citation type="journal article" date="2024" name="Proc. Natl. Acad. Sci. U.S.A.">
        <title>The genetic regulatory architecture and epigenomic basis for age-related changes in rattlesnake venom.</title>
        <authorList>
            <person name="Hogan M.P."/>
            <person name="Holding M.L."/>
            <person name="Nystrom G.S."/>
            <person name="Colston T.J."/>
            <person name="Bartlett D.A."/>
            <person name="Mason A.J."/>
            <person name="Ellsworth S.A."/>
            <person name="Rautsaw R.M."/>
            <person name="Lawrence K.C."/>
            <person name="Strickland J.L."/>
            <person name="He B."/>
            <person name="Fraser P."/>
            <person name="Margres M.J."/>
            <person name="Gilbert D.M."/>
            <person name="Gibbs H.L."/>
            <person name="Parkinson C.L."/>
            <person name="Rokyta D.R."/>
        </authorList>
    </citation>
    <scope>NUCLEOTIDE SEQUENCE [LARGE SCALE GENOMIC DNA]</scope>
    <source>
        <strain evidence="8">DRR0105</strain>
    </source>
</reference>
<evidence type="ECO:0000256" key="2">
    <source>
        <dbReference type="ARBA" id="ARBA00023125"/>
    </source>
</evidence>
<evidence type="ECO:0000256" key="5">
    <source>
        <dbReference type="PROSITE-ProRule" id="PRU00089"/>
    </source>
</evidence>
<keyword evidence="9" id="KW-1185">Reference proteome</keyword>
<evidence type="ECO:0000256" key="1">
    <source>
        <dbReference type="ARBA" id="ARBA00023015"/>
    </source>
</evidence>
<gene>
    <name evidence="8" type="ORF">NXF25_014271</name>
</gene>